<dbReference type="RefSeq" id="WP_164186007.1">
    <property type="nucleotide sequence ID" value="NZ_JAAGMR010000003.1"/>
</dbReference>
<dbReference type="Gene3D" id="3.30.565.10">
    <property type="entry name" value="Histidine kinase-like ATPase, C-terminal domain"/>
    <property type="match status" value="1"/>
</dbReference>
<evidence type="ECO:0000256" key="1">
    <source>
        <dbReference type="ARBA" id="ARBA00022527"/>
    </source>
</evidence>
<keyword evidence="1" id="KW-0808">Transferase</keyword>
<dbReference type="InterPro" id="IPR036890">
    <property type="entry name" value="HATPase_C_sf"/>
</dbReference>
<keyword evidence="1" id="KW-0418">Kinase</keyword>
<feature type="region of interest" description="Disordered" evidence="2">
    <location>
        <begin position="70"/>
        <end position="89"/>
    </location>
</feature>
<dbReference type="Pfam" id="PF13581">
    <property type="entry name" value="HATPase_c_2"/>
    <property type="match status" value="1"/>
</dbReference>
<proteinExistence type="predicted"/>
<name>A0A7K3QK43_9ACTN</name>
<dbReference type="SUPFAM" id="SSF55874">
    <property type="entry name" value="ATPase domain of HSP90 chaperone/DNA topoisomerase II/histidine kinase"/>
    <property type="match status" value="1"/>
</dbReference>
<dbReference type="PANTHER" id="PTHR35526:SF3">
    <property type="entry name" value="ANTI-SIGMA-F FACTOR RSBW"/>
    <property type="match status" value="1"/>
</dbReference>
<organism evidence="4 5">
    <name type="scientific">Streptomyces bauhiniae</name>
    <dbReference type="NCBI Taxonomy" id="2340725"/>
    <lineage>
        <taxon>Bacteria</taxon>
        <taxon>Bacillati</taxon>
        <taxon>Actinomycetota</taxon>
        <taxon>Actinomycetes</taxon>
        <taxon>Kitasatosporales</taxon>
        <taxon>Streptomycetaceae</taxon>
        <taxon>Streptomyces</taxon>
    </lineage>
</organism>
<reference evidence="4 5" key="1">
    <citation type="submission" date="2020-01" db="EMBL/GenBank/DDBJ databases">
        <title>Insect and environment-associated Actinomycetes.</title>
        <authorList>
            <person name="Currrie C."/>
            <person name="Chevrette M."/>
            <person name="Carlson C."/>
            <person name="Stubbendieck R."/>
            <person name="Wendt-Pienkowski E."/>
        </authorList>
    </citation>
    <scope>NUCLEOTIDE SEQUENCE [LARGE SCALE GENOMIC DNA]</scope>
    <source>
        <strain evidence="4 5">SID7754</strain>
    </source>
</reference>
<dbReference type="EMBL" id="JAAGMR010000003">
    <property type="protein sequence ID" value="NEB90256.1"/>
    <property type="molecule type" value="Genomic_DNA"/>
</dbReference>
<evidence type="ECO:0000259" key="3">
    <source>
        <dbReference type="Pfam" id="PF13581"/>
    </source>
</evidence>
<keyword evidence="1" id="KW-0723">Serine/threonine-protein kinase</keyword>
<comment type="caution">
    <text evidence="4">The sequence shown here is derived from an EMBL/GenBank/DDBJ whole genome shotgun (WGS) entry which is preliminary data.</text>
</comment>
<keyword evidence="4" id="KW-0067">ATP-binding</keyword>
<dbReference type="Proteomes" id="UP000470520">
    <property type="component" value="Unassembled WGS sequence"/>
</dbReference>
<evidence type="ECO:0000256" key="2">
    <source>
        <dbReference type="SAM" id="MobiDB-lite"/>
    </source>
</evidence>
<dbReference type="InterPro" id="IPR050267">
    <property type="entry name" value="Anti-sigma-factor_SerPK"/>
</dbReference>
<evidence type="ECO:0000313" key="4">
    <source>
        <dbReference type="EMBL" id="NEB90256.1"/>
    </source>
</evidence>
<gene>
    <name evidence="4" type="ORF">G3I21_00565</name>
</gene>
<evidence type="ECO:0000313" key="5">
    <source>
        <dbReference type="Proteomes" id="UP000470520"/>
    </source>
</evidence>
<keyword evidence="4" id="KW-0547">Nucleotide-binding</keyword>
<dbReference type="GO" id="GO:0005524">
    <property type="term" value="F:ATP binding"/>
    <property type="evidence" value="ECO:0007669"/>
    <property type="project" value="UniProtKB-KW"/>
</dbReference>
<dbReference type="InterPro" id="IPR003594">
    <property type="entry name" value="HATPase_dom"/>
</dbReference>
<sequence>MFSADSTAASPGDARRLATAYLQDHCPRADADAVQVVLSELVTNAARHTPDGTWTMTLRYADGLLTLRVEDSSPDLPRPRQGDTLDGQGGLGLSLVDKLSDHVTMAPMPVGKAITARWKVDEAVAH</sequence>
<dbReference type="AlphaFoldDB" id="A0A7K3QK43"/>
<protein>
    <submittedName>
        <fullName evidence="4">ATP-binding protein</fullName>
    </submittedName>
</protein>
<dbReference type="PANTHER" id="PTHR35526">
    <property type="entry name" value="ANTI-SIGMA-F FACTOR RSBW-RELATED"/>
    <property type="match status" value="1"/>
</dbReference>
<dbReference type="GO" id="GO:0004674">
    <property type="term" value="F:protein serine/threonine kinase activity"/>
    <property type="evidence" value="ECO:0007669"/>
    <property type="project" value="UniProtKB-KW"/>
</dbReference>
<dbReference type="CDD" id="cd16936">
    <property type="entry name" value="HATPase_RsbW-like"/>
    <property type="match status" value="1"/>
</dbReference>
<feature type="domain" description="Histidine kinase/HSP90-like ATPase" evidence="3">
    <location>
        <begin position="12"/>
        <end position="118"/>
    </location>
</feature>
<accession>A0A7K3QK43</accession>